<dbReference type="GO" id="GO:0006508">
    <property type="term" value="P:proteolysis"/>
    <property type="evidence" value="ECO:0007669"/>
    <property type="project" value="UniProtKB-KW"/>
</dbReference>
<dbReference type="InterPro" id="IPR000064">
    <property type="entry name" value="NLP_P60_dom"/>
</dbReference>
<protein>
    <submittedName>
        <fullName evidence="6">NlpC/P60 family protein</fullName>
    </submittedName>
</protein>
<comment type="caution">
    <text evidence="6">The sequence shown here is derived from an EMBL/GenBank/DDBJ whole genome shotgun (WGS) entry which is preliminary data.</text>
</comment>
<dbReference type="InterPro" id="IPR002477">
    <property type="entry name" value="Peptidoglycan-bd-like"/>
</dbReference>
<dbReference type="AlphaFoldDB" id="A0A4Q7ZMD3"/>
<evidence type="ECO:0000313" key="6">
    <source>
        <dbReference type="EMBL" id="RZU51419.1"/>
    </source>
</evidence>
<dbReference type="Proteomes" id="UP000292564">
    <property type="component" value="Unassembled WGS sequence"/>
</dbReference>
<proteinExistence type="inferred from homology"/>
<dbReference type="EMBL" id="SHKY01000001">
    <property type="protein sequence ID" value="RZU51419.1"/>
    <property type="molecule type" value="Genomic_DNA"/>
</dbReference>
<keyword evidence="4" id="KW-0788">Thiol protease</keyword>
<evidence type="ECO:0000256" key="1">
    <source>
        <dbReference type="ARBA" id="ARBA00007074"/>
    </source>
</evidence>
<dbReference type="OrthoDB" id="140937at2"/>
<dbReference type="Gene3D" id="3.90.1720.10">
    <property type="entry name" value="endopeptidase domain like (from Nostoc punctiforme)"/>
    <property type="match status" value="1"/>
</dbReference>
<keyword evidence="7" id="KW-1185">Reference proteome</keyword>
<dbReference type="InterPro" id="IPR038765">
    <property type="entry name" value="Papain-like_cys_pep_sf"/>
</dbReference>
<dbReference type="Pfam" id="PF00877">
    <property type="entry name" value="NLPC_P60"/>
    <property type="match status" value="1"/>
</dbReference>
<evidence type="ECO:0000259" key="5">
    <source>
        <dbReference type="PROSITE" id="PS51935"/>
    </source>
</evidence>
<evidence type="ECO:0000256" key="3">
    <source>
        <dbReference type="ARBA" id="ARBA00022801"/>
    </source>
</evidence>
<dbReference type="SUPFAM" id="SSF47090">
    <property type="entry name" value="PGBD-like"/>
    <property type="match status" value="1"/>
</dbReference>
<dbReference type="InterPro" id="IPR036366">
    <property type="entry name" value="PGBDSf"/>
</dbReference>
<organism evidence="6 7">
    <name type="scientific">Krasilnikovia cinnamomea</name>
    <dbReference type="NCBI Taxonomy" id="349313"/>
    <lineage>
        <taxon>Bacteria</taxon>
        <taxon>Bacillati</taxon>
        <taxon>Actinomycetota</taxon>
        <taxon>Actinomycetes</taxon>
        <taxon>Micromonosporales</taxon>
        <taxon>Micromonosporaceae</taxon>
        <taxon>Krasilnikovia</taxon>
    </lineage>
</organism>
<dbReference type="Gene3D" id="1.10.101.10">
    <property type="entry name" value="PGBD-like superfamily/PGBD"/>
    <property type="match status" value="1"/>
</dbReference>
<sequence>MSGEVYLRRGDSGDYVEQVQQRLTELGFSTGGVDRDYGRKTVEAVQAFQATYQLEITGQVDESTWGMLFSSHEGQNIAADDPTDVATADRFVELCLHQVNDRYVLGTNADENNPDEDEFDCAELISWACARLGVEFPSYSVSQIDASHHAGLGLSVSEAASVRGALLFRRAGHNGSQYNHVAVSLGTGDETIEAMGRAHGVAVGEIGNRFTDGGYIPGIQYH</sequence>
<feature type="domain" description="NlpC/P60" evidence="5">
    <location>
        <begin position="85"/>
        <end position="222"/>
    </location>
</feature>
<evidence type="ECO:0000256" key="2">
    <source>
        <dbReference type="ARBA" id="ARBA00022670"/>
    </source>
</evidence>
<name>A0A4Q7ZMD3_9ACTN</name>
<evidence type="ECO:0000256" key="4">
    <source>
        <dbReference type="ARBA" id="ARBA00022807"/>
    </source>
</evidence>
<accession>A0A4Q7ZMD3</accession>
<dbReference type="InterPro" id="IPR036365">
    <property type="entry name" value="PGBD-like_sf"/>
</dbReference>
<keyword evidence="3" id="KW-0378">Hydrolase</keyword>
<dbReference type="GO" id="GO:0008234">
    <property type="term" value="F:cysteine-type peptidase activity"/>
    <property type="evidence" value="ECO:0007669"/>
    <property type="project" value="UniProtKB-KW"/>
</dbReference>
<dbReference type="Pfam" id="PF01471">
    <property type="entry name" value="PG_binding_1"/>
    <property type="match status" value="1"/>
</dbReference>
<reference evidence="6 7" key="1">
    <citation type="submission" date="2019-02" db="EMBL/GenBank/DDBJ databases">
        <title>Sequencing the genomes of 1000 actinobacteria strains.</title>
        <authorList>
            <person name="Klenk H.-P."/>
        </authorList>
    </citation>
    <scope>NUCLEOTIDE SEQUENCE [LARGE SCALE GENOMIC DNA]</scope>
    <source>
        <strain evidence="6 7">DSM 45162</strain>
    </source>
</reference>
<dbReference type="SUPFAM" id="SSF54001">
    <property type="entry name" value="Cysteine proteinases"/>
    <property type="match status" value="1"/>
</dbReference>
<comment type="similarity">
    <text evidence="1">Belongs to the peptidase C40 family.</text>
</comment>
<dbReference type="PROSITE" id="PS51935">
    <property type="entry name" value="NLPC_P60"/>
    <property type="match status" value="1"/>
</dbReference>
<evidence type="ECO:0000313" key="7">
    <source>
        <dbReference type="Proteomes" id="UP000292564"/>
    </source>
</evidence>
<keyword evidence="2" id="KW-0645">Protease</keyword>
<gene>
    <name evidence="6" type="ORF">EV385_3246</name>
</gene>
<dbReference type="RefSeq" id="WP_130510185.1">
    <property type="nucleotide sequence ID" value="NZ_SHKY01000001.1"/>
</dbReference>